<evidence type="ECO:0000313" key="1">
    <source>
        <dbReference type="EMBL" id="ASF43333.1"/>
    </source>
</evidence>
<evidence type="ECO:0000313" key="2">
    <source>
        <dbReference type="Proteomes" id="UP000197007"/>
    </source>
</evidence>
<name>A0A1Z4BQ23_9FLAO</name>
<dbReference type="GO" id="GO:0016757">
    <property type="term" value="F:glycosyltransferase activity"/>
    <property type="evidence" value="ECO:0007669"/>
    <property type="project" value="UniProtKB-KW"/>
</dbReference>
<accession>A0A1Z4BQ23</accession>
<dbReference type="RefSeq" id="WP_088594343.1">
    <property type="nucleotide sequence ID" value="NZ_CP022022.1"/>
</dbReference>
<keyword evidence="1" id="KW-0808">Transferase</keyword>
<dbReference type="AlphaFoldDB" id="A0A1Z4BQ23"/>
<proteinExistence type="predicted"/>
<sequence>MNLETQKTIVPKSAKDLFALLEKVETFERLMPDNISKFEKLSDTSFVFALKGMPEIYLEKKSSTPYSQLVLGEANGKIPFLLTTNIAEISDKESEVHLLFKGDFNPIMAMMVKTPISKFIEVLVTKMKDL</sequence>
<dbReference type="EMBL" id="CP022022">
    <property type="protein sequence ID" value="ASF43333.1"/>
    <property type="molecule type" value="Genomic_DNA"/>
</dbReference>
<keyword evidence="1" id="KW-0328">Glycosyltransferase</keyword>
<dbReference type="KEGG" id="capn:CBG49_09715"/>
<gene>
    <name evidence="1" type="ORF">CBG49_09715</name>
</gene>
<protein>
    <submittedName>
        <fullName evidence="1">Orotate phosphoribosyltransferase</fullName>
    </submittedName>
</protein>
<dbReference type="SUPFAM" id="SSF55961">
    <property type="entry name" value="Bet v1-like"/>
    <property type="match status" value="1"/>
</dbReference>
<reference evidence="2" key="1">
    <citation type="submission" date="2017-06" db="EMBL/GenBank/DDBJ databases">
        <title>Complete genome sequence of Capnocytophaga sp. KCOM 1579 (=ChDC OS43) isolated from a human refractory periapical abscess lesion.</title>
        <authorList>
            <person name="Kook J.-K."/>
            <person name="Park S.-N."/>
            <person name="Lim Y.K."/>
            <person name="Roh H."/>
        </authorList>
    </citation>
    <scope>NUCLEOTIDE SEQUENCE [LARGE SCALE GENOMIC DNA]</scope>
    <source>
        <strain evidence="2">ChDC OS43</strain>
    </source>
</reference>
<keyword evidence="2" id="KW-1185">Reference proteome</keyword>
<dbReference type="Proteomes" id="UP000197007">
    <property type="component" value="Chromosome"/>
</dbReference>
<organism evidence="1 2">
    <name type="scientific">Capnocytophaga endodontalis</name>
    <dbReference type="NCBI Taxonomy" id="2708117"/>
    <lineage>
        <taxon>Bacteria</taxon>
        <taxon>Pseudomonadati</taxon>
        <taxon>Bacteroidota</taxon>
        <taxon>Flavobacteriia</taxon>
        <taxon>Flavobacteriales</taxon>
        <taxon>Flavobacteriaceae</taxon>
        <taxon>Capnocytophaga</taxon>
    </lineage>
</organism>